<dbReference type="PANTHER" id="PTHR32472:SF10">
    <property type="entry name" value="DNA REPAIR PROTEIN RADA-LIKE PROTEIN"/>
    <property type="match status" value="1"/>
</dbReference>
<dbReference type="PANTHER" id="PTHR32472">
    <property type="entry name" value="DNA REPAIR PROTEIN RADA"/>
    <property type="match status" value="1"/>
</dbReference>
<comment type="function">
    <text evidence="11">Plays a role in repairing double-strand DNA breaks, probably involving stabilizing or processing branched DNA or blocked replication forks.</text>
</comment>
<evidence type="ECO:0000256" key="9">
    <source>
        <dbReference type="ARBA" id="ARBA00023125"/>
    </source>
</evidence>
<organism evidence="15 16">
    <name type="scientific">Brevibacterium luteolum</name>
    <dbReference type="NCBI Taxonomy" id="199591"/>
    <lineage>
        <taxon>Bacteria</taxon>
        <taxon>Bacillati</taxon>
        <taxon>Actinomycetota</taxon>
        <taxon>Actinomycetes</taxon>
        <taxon>Micrococcales</taxon>
        <taxon>Brevibacteriaceae</taxon>
        <taxon>Brevibacterium</taxon>
    </lineage>
</organism>
<dbReference type="PROSITE" id="PS50162">
    <property type="entry name" value="RECA_2"/>
    <property type="match status" value="1"/>
</dbReference>
<accession>A0A2N6PJ03</accession>
<dbReference type="Proteomes" id="UP000235703">
    <property type="component" value="Unassembled WGS sequence"/>
</dbReference>
<dbReference type="PRINTS" id="PR01874">
    <property type="entry name" value="DNAREPAIRADA"/>
</dbReference>
<dbReference type="InterPro" id="IPR027417">
    <property type="entry name" value="P-loop_NTPase"/>
</dbReference>
<evidence type="ECO:0000256" key="3">
    <source>
        <dbReference type="ARBA" id="ARBA00022763"/>
    </source>
</evidence>
<evidence type="ECO:0000256" key="12">
    <source>
        <dbReference type="NCBIfam" id="TIGR00416"/>
    </source>
</evidence>
<evidence type="ECO:0000256" key="13">
    <source>
        <dbReference type="RuleBase" id="RU003555"/>
    </source>
</evidence>
<dbReference type="FunFam" id="3.40.50.300:FF:000050">
    <property type="entry name" value="DNA repair protein RadA"/>
    <property type="match status" value="1"/>
</dbReference>
<dbReference type="GO" id="GO:0140664">
    <property type="term" value="F:ATP-dependent DNA damage sensor activity"/>
    <property type="evidence" value="ECO:0007669"/>
    <property type="project" value="InterPro"/>
</dbReference>
<evidence type="ECO:0000256" key="1">
    <source>
        <dbReference type="ARBA" id="ARBA00022723"/>
    </source>
</evidence>
<evidence type="ECO:0000256" key="7">
    <source>
        <dbReference type="ARBA" id="ARBA00022840"/>
    </source>
</evidence>
<protein>
    <recommendedName>
        <fullName evidence="11 12">DNA repair protein RadA</fullName>
    </recommendedName>
</protein>
<dbReference type="CDD" id="cd01121">
    <property type="entry name" value="RadA_SMS_N"/>
    <property type="match status" value="1"/>
</dbReference>
<dbReference type="InterPro" id="IPR014721">
    <property type="entry name" value="Ribsml_uS5_D2-typ_fold_subgr"/>
</dbReference>
<feature type="short sequence motif" description="RadA KNRFG motif" evidence="11">
    <location>
        <begin position="252"/>
        <end position="256"/>
    </location>
</feature>
<dbReference type="GO" id="GO:0005524">
    <property type="term" value="F:ATP binding"/>
    <property type="evidence" value="ECO:0007669"/>
    <property type="project" value="UniProtKB-UniRule"/>
</dbReference>
<evidence type="ECO:0000256" key="8">
    <source>
        <dbReference type="ARBA" id="ARBA00023016"/>
    </source>
</evidence>
<keyword evidence="6 13" id="KW-0862">Zinc</keyword>
<dbReference type="Gene3D" id="3.40.50.300">
    <property type="entry name" value="P-loop containing nucleotide triphosphate hydrolases"/>
    <property type="match status" value="1"/>
</dbReference>
<keyword evidence="4 13" id="KW-0863">Zinc-finger</keyword>
<evidence type="ECO:0000256" key="4">
    <source>
        <dbReference type="ARBA" id="ARBA00022771"/>
    </source>
</evidence>
<keyword evidence="7 11" id="KW-0067">ATP-binding</keyword>
<dbReference type="InterPro" id="IPR020568">
    <property type="entry name" value="Ribosomal_Su5_D2-typ_SF"/>
</dbReference>
<feature type="domain" description="RecA family profile 1" evidence="14">
    <location>
        <begin position="63"/>
        <end position="215"/>
    </location>
</feature>
<dbReference type="SUPFAM" id="SSF52540">
    <property type="entry name" value="P-loop containing nucleoside triphosphate hydrolases"/>
    <property type="match status" value="1"/>
</dbReference>
<feature type="region of interest" description="Lon-protease-like" evidence="11">
    <location>
        <begin position="352"/>
        <end position="463"/>
    </location>
</feature>
<dbReference type="GO" id="GO:0000725">
    <property type="term" value="P:recombinational repair"/>
    <property type="evidence" value="ECO:0007669"/>
    <property type="project" value="UniProtKB-UniRule"/>
</dbReference>
<dbReference type="InterPro" id="IPR020588">
    <property type="entry name" value="RecA_ATP-bd"/>
</dbReference>
<name>A0A2N6PJ03_9MICO</name>
<dbReference type="Pfam" id="PF13481">
    <property type="entry name" value="AAA_25"/>
    <property type="match status" value="1"/>
</dbReference>
<dbReference type="GO" id="GO:0005829">
    <property type="term" value="C:cytosol"/>
    <property type="evidence" value="ECO:0007669"/>
    <property type="project" value="TreeGrafter"/>
</dbReference>
<keyword evidence="10 11" id="KW-0234">DNA repair</keyword>
<comment type="similarity">
    <text evidence="11 13">Belongs to the RecA family. RadA subfamily.</text>
</comment>
<dbReference type="Pfam" id="PF13541">
    <property type="entry name" value="ChlI"/>
    <property type="match status" value="1"/>
</dbReference>
<keyword evidence="9 11" id="KW-0238">DNA-binding</keyword>
<dbReference type="Pfam" id="PF18073">
    <property type="entry name" value="Zn_ribbon_LapB"/>
    <property type="match status" value="1"/>
</dbReference>
<comment type="function">
    <text evidence="13">DNA-dependent ATPase involved in processing of recombination intermediates, plays a role in repairing DNA breaks. Stimulates the branch migration of RecA-mediated strand transfer reactions, allowing the 3' invading strand to extend heteroduplex DNA faster. Binds ssDNA in the presence of ADP but not other nucleotides, has ATPase activity that is stimulated by ssDNA and various branched DNA structures, but inhibited by SSB. Does not have RecA's homology-searching function.</text>
</comment>
<dbReference type="OrthoDB" id="9803906at2"/>
<dbReference type="InterPro" id="IPR041166">
    <property type="entry name" value="Rubredoxin_2"/>
</dbReference>
<dbReference type="GO" id="GO:0003684">
    <property type="term" value="F:damaged DNA binding"/>
    <property type="evidence" value="ECO:0007669"/>
    <property type="project" value="InterPro"/>
</dbReference>
<dbReference type="RefSeq" id="WP_102161319.1">
    <property type="nucleotide sequence ID" value="NZ_PNFZ01000002.1"/>
</dbReference>
<dbReference type="InterPro" id="IPR003593">
    <property type="entry name" value="AAA+_ATPase"/>
</dbReference>
<dbReference type="GO" id="GO:0016787">
    <property type="term" value="F:hydrolase activity"/>
    <property type="evidence" value="ECO:0007669"/>
    <property type="project" value="UniProtKB-KW"/>
</dbReference>
<dbReference type="InterPro" id="IPR004504">
    <property type="entry name" value="DNA_repair_RadA"/>
</dbReference>
<keyword evidence="5" id="KW-0378">Hydrolase</keyword>
<keyword evidence="3 11" id="KW-0227">DNA damage</keyword>
<evidence type="ECO:0000256" key="11">
    <source>
        <dbReference type="HAMAP-Rule" id="MF_01498"/>
    </source>
</evidence>
<dbReference type="AlphaFoldDB" id="A0A2N6PJ03"/>
<evidence type="ECO:0000256" key="10">
    <source>
        <dbReference type="ARBA" id="ARBA00023204"/>
    </source>
</evidence>
<proteinExistence type="inferred from homology"/>
<evidence type="ECO:0000313" key="16">
    <source>
        <dbReference type="Proteomes" id="UP000235703"/>
    </source>
</evidence>
<sequence>MSYTCTECGYSSIKWLGRCSRCGEWGTLEQSEAAGGAAAIKTQAKEVPASKLAKPITEVDGTRTRAFRTGVSELDRVLGGGVVPGAVILLAGEPGVGKSTLLLDVAGRASRESGEGRRALYITGEESAGQVRLRAERIGAMHPDLLLAAESDLATVLGMIVEIQPELLIIDSVQTLASAEVQGVPGGVTQVREVAAAIIRAAKSLDVPTVLVGHITKDGTVAGPRLLEHLVDVVCEFEGDKHSRLRLLRAVKNRYGPTDEVGCFDMTELGIQSVPDPTGLFLSRGSGHAPGSCLTVVQEGKRHLLVEIQTLVDKQTKGAPRRTVSGLDANRLAMTLAVLNSEPMLHSFAECDVYASTVGGAKVVEPAADLALALALESAWQFRPLENRVIGIGEISLSGEIRNVPGIEQRLEEAYRQGVSHAIVAAGGLNNVTVPRGMEVSECDSIRQAVEAAMGLELNNTAR</sequence>
<dbReference type="SMART" id="SM00382">
    <property type="entry name" value="AAA"/>
    <property type="match status" value="1"/>
</dbReference>
<keyword evidence="1 11" id="KW-0479">Metal-binding</keyword>
<dbReference type="EMBL" id="PNFZ01000002">
    <property type="protein sequence ID" value="PMB98653.1"/>
    <property type="molecule type" value="Genomic_DNA"/>
</dbReference>
<gene>
    <name evidence="11" type="primary">radA</name>
    <name evidence="15" type="ORF">CJ198_04855</name>
</gene>
<comment type="domain">
    <text evidence="11">The middle region has homology to RecA with ATPase motifs including the RadA KNRFG motif, while the C-terminus is homologous to Lon protease.</text>
</comment>
<evidence type="ECO:0000259" key="14">
    <source>
        <dbReference type="PROSITE" id="PS50162"/>
    </source>
</evidence>
<keyword evidence="2 11" id="KW-0547">Nucleotide-binding</keyword>
<evidence type="ECO:0000313" key="15">
    <source>
        <dbReference type="EMBL" id="PMB98653.1"/>
    </source>
</evidence>
<dbReference type="NCBIfam" id="TIGR00416">
    <property type="entry name" value="sms"/>
    <property type="match status" value="1"/>
</dbReference>
<evidence type="ECO:0000256" key="2">
    <source>
        <dbReference type="ARBA" id="ARBA00022741"/>
    </source>
</evidence>
<evidence type="ECO:0000256" key="5">
    <source>
        <dbReference type="ARBA" id="ARBA00022801"/>
    </source>
</evidence>
<keyword evidence="16" id="KW-1185">Reference proteome</keyword>
<dbReference type="HAMAP" id="MF_01498">
    <property type="entry name" value="RadA_bact"/>
    <property type="match status" value="1"/>
</dbReference>
<dbReference type="GO" id="GO:0008270">
    <property type="term" value="F:zinc ion binding"/>
    <property type="evidence" value="ECO:0007669"/>
    <property type="project" value="UniProtKB-KW"/>
</dbReference>
<comment type="caution">
    <text evidence="15">The sequence shown here is derived from an EMBL/GenBank/DDBJ whole genome shotgun (WGS) entry which is preliminary data.</text>
</comment>
<dbReference type="SUPFAM" id="SSF54211">
    <property type="entry name" value="Ribosomal protein S5 domain 2-like"/>
    <property type="match status" value="1"/>
</dbReference>
<feature type="binding site" evidence="11">
    <location>
        <begin position="92"/>
        <end position="99"/>
    </location>
    <ligand>
        <name>ATP</name>
        <dbReference type="ChEBI" id="CHEBI:30616"/>
    </ligand>
</feature>
<dbReference type="Gene3D" id="3.30.230.10">
    <property type="match status" value="1"/>
</dbReference>
<evidence type="ECO:0000256" key="6">
    <source>
        <dbReference type="ARBA" id="ARBA00022833"/>
    </source>
</evidence>
<reference evidence="15 16" key="1">
    <citation type="submission" date="2017-09" db="EMBL/GenBank/DDBJ databases">
        <title>Bacterial strain isolated from the female urinary microbiota.</title>
        <authorList>
            <person name="Thomas-White K."/>
            <person name="Kumar N."/>
            <person name="Forster S."/>
            <person name="Putonti C."/>
            <person name="Lawley T."/>
            <person name="Wolfe A.J."/>
        </authorList>
    </citation>
    <scope>NUCLEOTIDE SEQUENCE [LARGE SCALE GENOMIC DNA]</scope>
    <source>
        <strain evidence="15 16">UMB0680</strain>
    </source>
</reference>
<keyword evidence="8 11" id="KW-0346">Stress response</keyword>